<organism evidence="2 3">
    <name type="scientific">Acidisoma cellulosilyticum</name>
    <dbReference type="NCBI Taxonomy" id="2802395"/>
    <lineage>
        <taxon>Bacteria</taxon>
        <taxon>Pseudomonadati</taxon>
        <taxon>Pseudomonadota</taxon>
        <taxon>Alphaproteobacteria</taxon>
        <taxon>Acetobacterales</taxon>
        <taxon>Acidocellaceae</taxon>
        <taxon>Acidisoma</taxon>
    </lineage>
</organism>
<keyword evidence="1" id="KW-0472">Membrane</keyword>
<proteinExistence type="predicted"/>
<keyword evidence="3" id="KW-1185">Reference proteome</keyword>
<protein>
    <submittedName>
        <fullName evidence="2">DUF1295 domain-containing protein</fullName>
    </submittedName>
</protein>
<feature type="transmembrane region" description="Helical" evidence="1">
    <location>
        <begin position="34"/>
        <end position="52"/>
    </location>
</feature>
<dbReference type="Gene3D" id="1.20.120.1630">
    <property type="match status" value="1"/>
</dbReference>
<feature type="transmembrane region" description="Helical" evidence="1">
    <location>
        <begin position="64"/>
        <end position="85"/>
    </location>
</feature>
<feature type="transmembrane region" description="Helical" evidence="1">
    <location>
        <begin position="105"/>
        <end position="128"/>
    </location>
</feature>
<dbReference type="PANTHER" id="PTHR32251">
    <property type="entry name" value="3-OXO-5-ALPHA-STEROID 4-DEHYDROGENASE"/>
    <property type="match status" value="1"/>
</dbReference>
<feature type="transmembrane region" description="Helical" evidence="1">
    <location>
        <begin position="193"/>
        <end position="216"/>
    </location>
</feature>
<evidence type="ECO:0000256" key="1">
    <source>
        <dbReference type="SAM" id="Phobius"/>
    </source>
</evidence>
<feature type="transmembrane region" description="Helical" evidence="1">
    <location>
        <begin position="140"/>
        <end position="158"/>
    </location>
</feature>
<dbReference type="PROSITE" id="PS50244">
    <property type="entry name" value="S5A_REDUCTASE"/>
    <property type="match status" value="1"/>
</dbReference>
<sequence length="267" mass="29459">MALLLFVTLLCCSLLMLIAWRVQQASGNSTWIDVAWTFGTGAAGIGLVLWPLHGYGPITGRQTVVSVLAAIWALRLGIHLLRRALKGRDDPRYAKLKDSWGESYVWKMPAFLQIQAVSVFILGLFILLAGRNPAPGLNPLDILATLVAVCSIAGEAIADREVARFAADPANKGRICETGLWGWSRHPNYFFEWLIWVAYALFAISGFASAWGLLAWAGPIVMYLVLVHASGIPPTEAHMLQSRGDAFRDYQHRVSKFVPLPPRKPRP</sequence>
<name>A0A963Z1B5_9PROT</name>
<dbReference type="EMBL" id="JAESVA010000002">
    <property type="protein sequence ID" value="MCB8880040.1"/>
    <property type="molecule type" value="Genomic_DNA"/>
</dbReference>
<evidence type="ECO:0000313" key="3">
    <source>
        <dbReference type="Proteomes" id="UP000721844"/>
    </source>
</evidence>
<dbReference type="AlphaFoldDB" id="A0A963Z1B5"/>
<comment type="caution">
    <text evidence="2">The sequence shown here is derived from an EMBL/GenBank/DDBJ whole genome shotgun (WGS) entry which is preliminary data.</text>
</comment>
<dbReference type="RefSeq" id="WP_227306648.1">
    <property type="nucleotide sequence ID" value="NZ_JAESVA010000002.1"/>
</dbReference>
<dbReference type="Pfam" id="PF06966">
    <property type="entry name" value="DUF1295"/>
    <property type="match status" value="1"/>
</dbReference>
<keyword evidence="1" id="KW-0812">Transmembrane</keyword>
<dbReference type="InterPro" id="IPR010721">
    <property type="entry name" value="UstE-like"/>
</dbReference>
<evidence type="ECO:0000313" key="2">
    <source>
        <dbReference type="EMBL" id="MCB8880040.1"/>
    </source>
</evidence>
<keyword evidence="1" id="KW-1133">Transmembrane helix</keyword>
<reference evidence="2 3" key="1">
    <citation type="journal article" date="2021" name="Microorganisms">
        <title>Acidisoma silvae sp. nov. and Acidisomacellulosilytica sp. nov., Two Acidophilic Bacteria Isolated from Decaying Wood, Hydrolyzing Cellulose and Producing Poly-3-hydroxybutyrate.</title>
        <authorList>
            <person name="Mieszkin S."/>
            <person name="Pouder E."/>
            <person name="Uroz S."/>
            <person name="Simon-Colin C."/>
            <person name="Alain K."/>
        </authorList>
    </citation>
    <scope>NUCLEOTIDE SEQUENCE [LARGE SCALE GENOMIC DNA]</scope>
    <source>
        <strain evidence="2 3">HW T5.17</strain>
    </source>
</reference>
<accession>A0A963Z1B5</accession>
<gene>
    <name evidence="2" type="ORF">ACELLULO517_07325</name>
</gene>
<dbReference type="GO" id="GO:0016020">
    <property type="term" value="C:membrane"/>
    <property type="evidence" value="ECO:0007669"/>
    <property type="project" value="TreeGrafter"/>
</dbReference>
<dbReference type="Proteomes" id="UP000721844">
    <property type="component" value="Unassembled WGS sequence"/>
</dbReference>
<dbReference type="PANTHER" id="PTHR32251:SF17">
    <property type="entry name" value="STEROID 5-ALPHA REDUCTASE C-TERMINAL DOMAIN-CONTAINING PROTEIN"/>
    <property type="match status" value="1"/>
</dbReference>